<evidence type="ECO:0000256" key="1">
    <source>
        <dbReference type="SAM" id="MobiDB-lite"/>
    </source>
</evidence>
<name>A0A3P7M6F4_DIBLA</name>
<gene>
    <name evidence="3" type="ORF">DILT_LOCUS13863</name>
</gene>
<evidence type="ECO:0000313" key="3">
    <source>
        <dbReference type="EMBL" id="VDN21570.1"/>
    </source>
</evidence>
<dbReference type="Proteomes" id="UP000281553">
    <property type="component" value="Unassembled WGS sequence"/>
</dbReference>
<feature type="region of interest" description="Disordered" evidence="1">
    <location>
        <begin position="122"/>
        <end position="149"/>
    </location>
</feature>
<feature type="non-terminal residue" evidence="3">
    <location>
        <position position="261"/>
    </location>
</feature>
<protein>
    <recommendedName>
        <fullName evidence="2">CNH domain-containing protein</fullName>
    </recommendedName>
</protein>
<dbReference type="AlphaFoldDB" id="A0A3P7M6F4"/>
<evidence type="ECO:0000313" key="4">
    <source>
        <dbReference type="Proteomes" id="UP000281553"/>
    </source>
</evidence>
<keyword evidence="4" id="KW-1185">Reference proteome</keyword>
<reference evidence="3 4" key="1">
    <citation type="submission" date="2018-11" db="EMBL/GenBank/DDBJ databases">
        <authorList>
            <consortium name="Pathogen Informatics"/>
        </authorList>
    </citation>
    <scope>NUCLEOTIDE SEQUENCE [LARGE SCALE GENOMIC DNA]</scope>
</reference>
<feature type="domain" description="CNH" evidence="2">
    <location>
        <begin position="4"/>
        <end position="230"/>
    </location>
</feature>
<dbReference type="InterPro" id="IPR001180">
    <property type="entry name" value="CNH_dom"/>
</dbReference>
<dbReference type="OrthoDB" id="5325112at2759"/>
<dbReference type="EMBL" id="UYRU01071883">
    <property type="protein sequence ID" value="VDN21570.1"/>
    <property type="molecule type" value="Genomic_DNA"/>
</dbReference>
<proteinExistence type="predicted"/>
<feature type="compositionally biased region" description="Polar residues" evidence="1">
    <location>
        <begin position="136"/>
        <end position="149"/>
    </location>
</feature>
<organism evidence="3 4">
    <name type="scientific">Dibothriocephalus latus</name>
    <name type="common">Fish tapeworm</name>
    <name type="synonym">Diphyllobothrium latum</name>
    <dbReference type="NCBI Taxonomy" id="60516"/>
    <lineage>
        <taxon>Eukaryota</taxon>
        <taxon>Metazoa</taxon>
        <taxon>Spiralia</taxon>
        <taxon>Lophotrochozoa</taxon>
        <taxon>Platyhelminthes</taxon>
        <taxon>Cestoda</taxon>
        <taxon>Eucestoda</taxon>
        <taxon>Diphyllobothriidea</taxon>
        <taxon>Diphyllobothriidae</taxon>
        <taxon>Dibothriocephalus</taxon>
    </lineage>
</organism>
<accession>A0A3P7M6F4</accession>
<evidence type="ECO:0000259" key="2">
    <source>
        <dbReference type="Pfam" id="PF00780"/>
    </source>
</evidence>
<dbReference type="Pfam" id="PF00780">
    <property type="entry name" value="CNH"/>
    <property type="match status" value="1"/>
</dbReference>
<sequence length="261" mass="28383">MSDKKQCPSLCLCACAKRKLSFFGWSPEQRKFLPPSALSDAAIAKWPDEYTLSEPAICVQFCGLDVLMIGLRSEYLRLRLSTREVQVITTPNKLAGTLMSPLPYCLDQVVFKKYKSSVNSSSLHGLSSSEEKSDAENSTNSVDPSLESSSWMTGSAAPFALASDDQLFTLLPNTGFIDEKPVFRWSGIPQCFQVCPPYLLAGLTKALEVWSLDPYEQTQTLPIPSVRAMCYNNGWLYVTAPAASPSVSGLASPGGSPVTTS</sequence>